<keyword evidence="4" id="KW-1185">Reference proteome</keyword>
<feature type="compositionally biased region" description="Low complexity" evidence="1">
    <location>
        <begin position="180"/>
        <end position="189"/>
    </location>
</feature>
<name>A0ABR3ZXV5_9LECA</name>
<dbReference type="EMBL" id="JBEFKJ010000035">
    <property type="protein sequence ID" value="KAL2038020.1"/>
    <property type="molecule type" value="Genomic_DNA"/>
</dbReference>
<dbReference type="Proteomes" id="UP001590950">
    <property type="component" value="Unassembled WGS sequence"/>
</dbReference>
<accession>A0ABR3ZXV5</accession>
<feature type="domain" description="NACHT-NTPase and P-loop NTPases N-terminal" evidence="2">
    <location>
        <begin position="21"/>
        <end position="119"/>
    </location>
</feature>
<organism evidence="3 4">
    <name type="scientific">Stereocaulon virgatum</name>
    <dbReference type="NCBI Taxonomy" id="373712"/>
    <lineage>
        <taxon>Eukaryota</taxon>
        <taxon>Fungi</taxon>
        <taxon>Dikarya</taxon>
        <taxon>Ascomycota</taxon>
        <taxon>Pezizomycotina</taxon>
        <taxon>Lecanoromycetes</taxon>
        <taxon>OSLEUM clade</taxon>
        <taxon>Lecanoromycetidae</taxon>
        <taxon>Lecanorales</taxon>
        <taxon>Lecanorineae</taxon>
        <taxon>Stereocaulaceae</taxon>
        <taxon>Stereocaulon</taxon>
    </lineage>
</organism>
<evidence type="ECO:0000259" key="2">
    <source>
        <dbReference type="Pfam" id="PF17107"/>
    </source>
</evidence>
<reference evidence="3 4" key="1">
    <citation type="submission" date="2024-09" db="EMBL/GenBank/DDBJ databases">
        <title>Rethinking Asexuality: The Enigmatic Case of Functional Sexual Genes in Lepraria (Stereocaulaceae).</title>
        <authorList>
            <person name="Doellman M."/>
            <person name="Sun Y."/>
            <person name="Barcenas-Pena A."/>
            <person name="Lumbsch H.T."/>
            <person name="Grewe F."/>
        </authorList>
    </citation>
    <scope>NUCLEOTIDE SEQUENCE [LARGE SCALE GENOMIC DNA]</scope>
    <source>
        <strain evidence="3 4">Mercado 3170</strain>
    </source>
</reference>
<sequence>MAEAFVIVELVAAMFPFVAHVPETFRAIKTELPFLVDILRRTKRQAEKGDISKNTQQALKPAVESCVEQVEVLDAILAKVLSATSDLSWDRWMKVFTSVRNGKNIDKVVVSLRNYIQILTYHQATEFAVSKEYLDTVTGDVKQHYGGTSTSGSIEATGETAERVDVGEGAVAGNNPVQRSSDSSSITSDTDSETADVTISRFEMEWKPWMSVADRVASLLTSIEVVATSANLWSAFIIDRDDKVRTTSWASGELSRDW</sequence>
<dbReference type="Pfam" id="PF17107">
    <property type="entry name" value="SesA"/>
    <property type="match status" value="1"/>
</dbReference>
<feature type="region of interest" description="Disordered" evidence="1">
    <location>
        <begin position="171"/>
        <end position="192"/>
    </location>
</feature>
<comment type="caution">
    <text evidence="3">The sequence shown here is derived from an EMBL/GenBank/DDBJ whole genome shotgun (WGS) entry which is preliminary data.</text>
</comment>
<proteinExistence type="predicted"/>
<evidence type="ECO:0000313" key="4">
    <source>
        <dbReference type="Proteomes" id="UP001590950"/>
    </source>
</evidence>
<protein>
    <recommendedName>
        <fullName evidence="2">NACHT-NTPase and P-loop NTPases N-terminal domain-containing protein</fullName>
    </recommendedName>
</protein>
<gene>
    <name evidence="3" type="ORF">N7G274_009240</name>
</gene>
<dbReference type="InterPro" id="IPR031352">
    <property type="entry name" value="SesA"/>
</dbReference>
<evidence type="ECO:0000256" key="1">
    <source>
        <dbReference type="SAM" id="MobiDB-lite"/>
    </source>
</evidence>
<evidence type="ECO:0000313" key="3">
    <source>
        <dbReference type="EMBL" id="KAL2038020.1"/>
    </source>
</evidence>